<feature type="transmembrane region" description="Helical" evidence="1">
    <location>
        <begin position="62"/>
        <end position="86"/>
    </location>
</feature>
<accession>A0ABW1MM54</accession>
<dbReference type="RefSeq" id="WP_031058775.1">
    <property type="nucleotide sequence ID" value="NZ_JBHSPX010000004.1"/>
</dbReference>
<comment type="caution">
    <text evidence="2">The sequence shown here is derived from an EMBL/GenBank/DDBJ whole genome shotgun (WGS) entry which is preliminary data.</text>
</comment>
<dbReference type="InterPro" id="IPR012666">
    <property type="entry name" value="CbtA_put"/>
</dbReference>
<protein>
    <submittedName>
        <fullName evidence="2">CbtA family protein</fullName>
    </submittedName>
</protein>
<evidence type="ECO:0000256" key="1">
    <source>
        <dbReference type="SAM" id="Phobius"/>
    </source>
</evidence>
<keyword evidence="1" id="KW-0812">Transmembrane</keyword>
<feature type="transmembrane region" description="Helical" evidence="1">
    <location>
        <begin position="137"/>
        <end position="157"/>
    </location>
</feature>
<sequence>MNSVTVRALLVRGMLAGLAAGLLAFGLAYLIGEPGVNAGIAFEDSRSHEHGVEVVSRAMQSTAGLATAVLIFGTAVGGIATLAFCFALGRIGPFGARATAALVAAGAFVTVCLVPFLKYPANPPGASDPDTVGQRTILYFGMIALSVLVAIGLIIIGRRLAGRLGNGNAALATAIGCTAVIAAAMAFLPAVNETPKDFPATVLWQFRLASLGIQALLWAAFGVIFGFLAERVLQPHPTRSAQGATEVPGTA</sequence>
<dbReference type="EMBL" id="JBHSPX010000004">
    <property type="protein sequence ID" value="MFC6064162.1"/>
    <property type="molecule type" value="Genomic_DNA"/>
</dbReference>
<proteinExistence type="predicted"/>
<feature type="transmembrane region" description="Helical" evidence="1">
    <location>
        <begin position="98"/>
        <end position="117"/>
    </location>
</feature>
<dbReference type="Pfam" id="PF09490">
    <property type="entry name" value="CbtA"/>
    <property type="match status" value="1"/>
</dbReference>
<dbReference type="Proteomes" id="UP001596139">
    <property type="component" value="Unassembled WGS sequence"/>
</dbReference>
<feature type="transmembrane region" description="Helical" evidence="1">
    <location>
        <begin position="208"/>
        <end position="229"/>
    </location>
</feature>
<gene>
    <name evidence="2" type="ORF">ACFP4F_16625</name>
</gene>
<organism evidence="2 3">
    <name type="scientific">Streptomyces ochraceiscleroticus</name>
    <dbReference type="NCBI Taxonomy" id="47761"/>
    <lineage>
        <taxon>Bacteria</taxon>
        <taxon>Bacillati</taxon>
        <taxon>Actinomycetota</taxon>
        <taxon>Actinomycetes</taxon>
        <taxon>Kitasatosporales</taxon>
        <taxon>Streptomycetaceae</taxon>
        <taxon>Streptomyces</taxon>
    </lineage>
</organism>
<evidence type="ECO:0000313" key="2">
    <source>
        <dbReference type="EMBL" id="MFC6064162.1"/>
    </source>
</evidence>
<evidence type="ECO:0000313" key="3">
    <source>
        <dbReference type="Proteomes" id="UP001596139"/>
    </source>
</evidence>
<keyword evidence="3" id="KW-1185">Reference proteome</keyword>
<feature type="transmembrane region" description="Helical" evidence="1">
    <location>
        <begin position="169"/>
        <end position="188"/>
    </location>
</feature>
<name>A0ABW1MM54_9ACTN</name>
<keyword evidence="1" id="KW-1133">Transmembrane helix</keyword>
<keyword evidence="1" id="KW-0472">Membrane</keyword>
<reference evidence="3" key="1">
    <citation type="journal article" date="2019" name="Int. J. Syst. Evol. Microbiol.">
        <title>The Global Catalogue of Microorganisms (GCM) 10K type strain sequencing project: providing services to taxonomists for standard genome sequencing and annotation.</title>
        <authorList>
            <consortium name="The Broad Institute Genomics Platform"/>
            <consortium name="The Broad Institute Genome Sequencing Center for Infectious Disease"/>
            <person name="Wu L."/>
            <person name="Ma J."/>
        </authorList>
    </citation>
    <scope>NUCLEOTIDE SEQUENCE [LARGE SCALE GENOMIC DNA]</scope>
    <source>
        <strain evidence="3">CGMCC 1.15180</strain>
    </source>
</reference>